<dbReference type="AlphaFoldDB" id="A0A6C0K1K5"/>
<accession>A0A6C0K1K5</accession>
<evidence type="ECO:0000313" key="1">
    <source>
        <dbReference type="EMBL" id="QHU11932.1"/>
    </source>
</evidence>
<dbReference type="EMBL" id="MN740792">
    <property type="protein sequence ID" value="QHU11932.1"/>
    <property type="molecule type" value="Genomic_DNA"/>
</dbReference>
<name>A0A6C0K1K5_9ZZZZ</name>
<protein>
    <submittedName>
        <fullName evidence="1">Uncharacterized protein</fullName>
    </submittedName>
</protein>
<organism evidence="1">
    <name type="scientific">viral metagenome</name>
    <dbReference type="NCBI Taxonomy" id="1070528"/>
    <lineage>
        <taxon>unclassified sequences</taxon>
        <taxon>metagenomes</taxon>
        <taxon>organismal metagenomes</taxon>
    </lineage>
</organism>
<proteinExistence type="predicted"/>
<reference evidence="1" key="1">
    <citation type="journal article" date="2020" name="Nature">
        <title>Giant virus diversity and host interactions through global metagenomics.</title>
        <authorList>
            <person name="Schulz F."/>
            <person name="Roux S."/>
            <person name="Paez-Espino D."/>
            <person name="Jungbluth S."/>
            <person name="Walsh D.A."/>
            <person name="Denef V.J."/>
            <person name="McMahon K.D."/>
            <person name="Konstantinidis K.T."/>
            <person name="Eloe-Fadrosh E.A."/>
            <person name="Kyrpides N.C."/>
            <person name="Woyke T."/>
        </authorList>
    </citation>
    <scope>NUCLEOTIDE SEQUENCE</scope>
    <source>
        <strain evidence="1">GVMAG-S-1101169-75</strain>
    </source>
</reference>
<sequence>MTSQCNNIVAPPCANTIADPRFLVVPTGGCWARADFAEIINRTVITKSIVAIDCADSCGTSTGLPQLIRDASNVVVNQGAANDQLTASLDKLVSCIVNNNGVISPTDPVVSAVVFEYNTQTIVANSSPPTSIIPTDFTAKFNVISNTIIGTNQTVLSGITAYETYLANPSSWYEFVAPDVFDYTKQSYSYRFVSYAGEFHRLLINIRLTPVPVLYPCTIIDTPVEDPDACCETEDCNTINFCNWQVL</sequence>